<feature type="region of interest" description="Disordered" evidence="1">
    <location>
        <begin position="379"/>
        <end position="410"/>
    </location>
</feature>
<dbReference type="RefSeq" id="WP_189581183.1">
    <property type="nucleotide sequence ID" value="NZ_BMYV01000001.1"/>
</dbReference>
<evidence type="ECO:0000256" key="2">
    <source>
        <dbReference type="SAM" id="SignalP"/>
    </source>
</evidence>
<dbReference type="EMBL" id="BMYV01000001">
    <property type="protein sequence ID" value="GGX59384.1"/>
    <property type="molecule type" value="Genomic_DNA"/>
</dbReference>
<dbReference type="InterPro" id="IPR032466">
    <property type="entry name" value="Metal_Hydrolase"/>
</dbReference>
<sequence>MRTLLLTSVLAFAATPVFAQTLFLDDATVVDAKGEKSTADLIVTDGVIIQQAATLNAPGGASSVEGAWVTSGLFAPMSSLGLTDIGSGGPGNDAASEDSLTNVSERVADSFNPRSIHIDNVRQSGITHALVAPRSGSGSIFAGTGAIVSLTGKFDSVLISDAFVMVELGETGTRRAGGSRAAAMAQLRAAIDDADGFFKRYADSPDGGDILSRQDALAFNRATRGDIPLVVRVDRAADIMRVIDIKKDNRSLDIIIVGAAEAWEVADEIAANNVRVILDPLHNLPETFESVGARLDNVMFLKNAGVDFAFSNLGALGVTKPATLAQHAGGAVVEGLSWADAFASISAIPASWFGVEDETTVVWDGDPLEVTSAPISMSINGAPQSMTSRQKALRDRYNPTNTDKRPHKYR</sequence>
<comment type="caution">
    <text evidence="3">The sequence shown here is derived from an EMBL/GenBank/DDBJ whole genome shotgun (WGS) entry which is preliminary data.</text>
</comment>
<dbReference type="SUPFAM" id="SSF51556">
    <property type="entry name" value="Metallo-dependent hydrolases"/>
    <property type="match status" value="1"/>
</dbReference>
<proteinExistence type="predicted"/>
<keyword evidence="4" id="KW-1185">Reference proteome</keyword>
<accession>A0A918NB31</accession>
<evidence type="ECO:0000313" key="4">
    <source>
        <dbReference type="Proteomes" id="UP000600865"/>
    </source>
</evidence>
<evidence type="ECO:0000256" key="1">
    <source>
        <dbReference type="SAM" id="MobiDB-lite"/>
    </source>
</evidence>
<feature type="compositionally biased region" description="Polar residues" evidence="1">
    <location>
        <begin position="379"/>
        <end position="390"/>
    </location>
</feature>
<organism evidence="3 4">
    <name type="scientific">Litorimonas cladophorae</name>
    <dbReference type="NCBI Taxonomy" id="1220491"/>
    <lineage>
        <taxon>Bacteria</taxon>
        <taxon>Pseudomonadati</taxon>
        <taxon>Pseudomonadota</taxon>
        <taxon>Alphaproteobacteria</taxon>
        <taxon>Maricaulales</taxon>
        <taxon>Robiginitomaculaceae</taxon>
    </lineage>
</organism>
<protein>
    <submittedName>
        <fullName evidence="3">Amidohydrolase</fullName>
    </submittedName>
</protein>
<dbReference type="Proteomes" id="UP000600865">
    <property type="component" value="Unassembled WGS sequence"/>
</dbReference>
<reference evidence="3 4" key="1">
    <citation type="journal article" date="2014" name="Int. J. Syst. Evol. Microbiol.">
        <title>Complete genome sequence of Corynebacterium casei LMG S-19264T (=DSM 44701T), isolated from a smear-ripened cheese.</title>
        <authorList>
            <consortium name="US DOE Joint Genome Institute (JGI-PGF)"/>
            <person name="Walter F."/>
            <person name="Albersmeier A."/>
            <person name="Kalinowski J."/>
            <person name="Ruckert C."/>
        </authorList>
    </citation>
    <scope>NUCLEOTIDE SEQUENCE [LARGE SCALE GENOMIC DNA]</scope>
    <source>
        <strain evidence="3 4">KCTC 23968</strain>
    </source>
</reference>
<dbReference type="AlphaFoldDB" id="A0A918NB31"/>
<dbReference type="Gene3D" id="3.20.20.140">
    <property type="entry name" value="Metal-dependent hydrolases"/>
    <property type="match status" value="1"/>
</dbReference>
<name>A0A918NB31_9PROT</name>
<feature type="chain" id="PRO_5036903727" evidence="2">
    <location>
        <begin position="20"/>
        <end position="410"/>
    </location>
</feature>
<gene>
    <name evidence="3" type="ORF">GCM10011309_06360</name>
</gene>
<evidence type="ECO:0000313" key="3">
    <source>
        <dbReference type="EMBL" id="GGX59384.1"/>
    </source>
</evidence>
<keyword evidence="2" id="KW-0732">Signal</keyword>
<feature type="signal peptide" evidence="2">
    <location>
        <begin position="1"/>
        <end position="19"/>
    </location>
</feature>